<evidence type="ECO:0008006" key="3">
    <source>
        <dbReference type="Google" id="ProtNLM"/>
    </source>
</evidence>
<proteinExistence type="predicted"/>
<accession>A0ABZ0S7B6</accession>
<evidence type="ECO:0000313" key="2">
    <source>
        <dbReference type="Proteomes" id="UP001432180"/>
    </source>
</evidence>
<evidence type="ECO:0000313" key="1">
    <source>
        <dbReference type="EMBL" id="WPL16399.1"/>
    </source>
</evidence>
<keyword evidence="2" id="KW-1185">Reference proteome</keyword>
<dbReference type="RefSeq" id="WP_328986946.1">
    <property type="nucleotide sequence ID" value="NZ_CP121472.1"/>
</dbReference>
<protein>
    <recommendedName>
        <fullName evidence="3">Phytase-like domain-containing protein</fullName>
    </recommendedName>
</protein>
<dbReference type="Proteomes" id="UP001432180">
    <property type="component" value="Chromosome"/>
</dbReference>
<name>A0ABZ0S7B6_9GAMM</name>
<gene>
    <name evidence="1" type="ORF">Thiowin_01353</name>
</gene>
<organism evidence="1 2">
    <name type="scientific">Thiorhodovibrio winogradskyi</name>
    <dbReference type="NCBI Taxonomy" id="77007"/>
    <lineage>
        <taxon>Bacteria</taxon>
        <taxon>Pseudomonadati</taxon>
        <taxon>Pseudomonadota</taxon>
        <taxon>Gammaproteobacteria</taxon>
        <taxon>Chromatiales</taxon>
        <taxon>Chromatiaceae</taxon>
        <taxon>Thiorhodovibrio</taxon>
    </lineage>
</organism>
<sequence length="375" mass="41666">MMTKATQLSPRTSYLVAVLTAFAVIYPALSTAWAARLDNAIDPSGSWRNAQGSLSLMLAGDALSFSYSSVFGPAAHICDGAGVAGLVGNGLYHYQDGQGTLAIQVAEGGVRMEQVAGVLSFCGANWPGARFSRDGFTAVEEFRVITPVSRFYVVMPAPPILRQAYVVQGDLVQSVPIQHEQAHDYVLARYIGPKATTVGLIKQSTLQATQPANRKLGIPFIRGEYQSIREALPRLATEQADILDLSTEGGEAKAFRDPDGRIRLIELELYFDTGMTREEFYFSEGFLIFVLRARHQYNAPFYLGQQEADAMDLEAFDAEKTSITEDRFYFQHDRMIRWLDDDRNVMVAESSSFKDNARDLQQRAHDLMSRFDQGQ</sequence>
<dbReference type="EMBL" id="CP121472">
    <property type="protein sequence ID" value="WPL16399.1"/>
    <property type="molecule type" value="Genomic_DNA"/>
</dbReference>
<reference evidence="1 2" key="1">
    <citation type="journal article" date="2023" name="Microorganisms">
        <title>Thiorhodovibrio frisius and Trv. litoralis spp. nov., Two Novel Members from a Clade of Fastidious Purple Sulfur Bacteria That Exhibit Unique Red-Shifted Light-Harvesting Capabilities.</title>
        <authorList>
            <person name="Methner A."/>
            <person name="Kuzyk S.B."/>
            <person name="Petersen J."/>
            <person name="Bauer S."/>
            <person name="Brinkmann H."/>
            <person name="Sichau K."/>
            <person name="Wanner G."/>
            <person name="Wolf J."/>
            <person name="Neumann-Schaal M."/>
            <person name="Henke P."/>
            <person name="Tank M."/>
            <person name="Sproer C."/>
            <person name="Bunk B."/>
            <person name="Overmann J."/>
        </authorList>
    </citation>
    <scope>NUCLEOTIDE SEQUENCE [LARGE SCALE GENOMIC DNA]</scope>
    <source>
        <strain evidence="1 2">DSM 6702</strain>
    </source>
</reference>